<dbReference type="PANTHER" id="PTHR39401">
    <property type="entry name" value="SNOAL-LIKE DOMAIN-CONTAINING PROTEIN"/>
    <property type="match status" value="1"/>
</dbReference>
<accession>N1QKV6</accession>
<dbReference type="RefSeq" id="XP_016766017.1">
    <property type="nucleotide sequence ID" value="XM_016903877.1"/>
</dbReference>
<reference evidence="1 2" key="1">
    <citation type="journal article" date="2012" name="PLoS Pathog.">
        <title>Diverse lifestyles and strategies of plant pathogenesis encoded in the genomes of eighteen Dothideomycetes fungi.</title>
        <authorList>
            <person name="Ohm R.A."/>
            <person name="Feau N."/>
            <person name="Henrissat B."/>
            <person name="Schoch C.L."/>
            <person name="Horwitz B.A."/>
            <person name="Barry K.W."/>
            <person name="Condon B.J."/>
            <person name="Copeland A.C."/>
            <person name="Dhillon B."/>
            <person name="Glaser F."/>
            <person name="Hesse C.N."/>
            <person name="Kosti I."/>
            <person name="LaButti K."/>
            <person name="Lindquist E.A."/>
            <person name="Lucas S."/>
            <person name="Salamov A.A."/>
            <person name="Bradshaw R.E."/>
            <person name="Ciuffetti L."/>
            <person name="Hamelin R.C."/>
            <person name="Kema G.H.J."/>
            <person name="Lawrence C."/>
            <person name="Scott J.A."/>
            <person name="Spatafora J.W."/>
            <person name="Turgeon B.G."/>
            <person name="de Wit P.J.G.M."/>
            <person name="Zhong S."/>
            <person name="Goodwin S.B."/>
            <person name="Grigoriev I.V."/>
        </authorList>
    </citation>
    <scope>NUCLEOTIDE SEQUENCE [LARGE SCALE GENOMIC DNA]</scope>
    <source>
        <strain evidence="1 2">SO2202</strain>
    </source>
</reference>
<dbReference type="PANTHER" id="PTHR39401:SF1">
    <property type="entry name" value="SNOAL-LIKE DOMAIN-CONTAINING PROTEIN"/>
    <property type="match status" value="1"/>
</dbReference>
<dbReference type="STRING" id="692275.N1QKV6"/>
<dbReference type="GeneID" id="27901014"/>
<evidence type="ECO:0000313" key="1">
    <source>
        <dbReference type="EMBL" id="EMF17896.1"/>
    </source>
</evidence>
<proteinExistence type="predicted"/>
<dbReference type="EMBL" id="KB456260">
    <property type="protein sequence ID" value="EMF17896.1"/>
    <property type="molecule type" value="Genomic_DNA"/>
</dbReference>
<dbReference type="OMA" id="KMRFYQV"/>
<dbReference type="SUPFAM" id="SSF54427">
    <property type="entry name" value="NTF2-like"/>
    <property type="match status" value="1"/>
</dbReference>
<evidence type="ECO:0008006" key="3">
    <source>
        <dbReference type="Google" id="ProtNLM"/>
    </source>
</evidence>
<dbReference type="Proteomes" id="UP000016931">
    <property type="component" value="Unassembled WGS sequence"/>
</dbReference>
<dbReference type="OrthoDB" id="3468019at2759"/>
<gene>
    <name evidence="1" type="ORF">SEPMUDRAFT_146805</name>
</gene>
<keyword evidence="2" id="KW-1185">Reference proteome</keyword>
<name>N1QKV6_SPHMS</name>
<protein>
    <recommendedName>
        <fullName evidence="3">SnoaL-like domain-containing protein</fullName>
    </recommendedName>
</protein>
<dbReference type="eggNOG" id="ENOG502S7KH">
    <property type="taxonomic scope" value="Eukaryota"/>
</dbReference>
<evidence type="ECO:0000313" key="2">
    <source>
        <dbReference type="Proteomes" id="UP000016931"/>
    </source>
</evidence>
<sequence>MTSQYIASVPSDGSIPSEIVEYFSKFYEISDSPANHEKYADMFTADGTIIMASNRVQGREAIIKLRHGMWEKVAKRSHVPKQLFGLGKGSEEEVMLYGTVDYTLKDGRGTTVDWSARAHFVKKEGEELKMDFYQVYLDTAAMANAK</sequence>
<dbReference type="InterPro" id="IPR032710">
    <property type="entry name" value="NTF2-like_dom_sf"/>
</dbReference>
<dbReference type="Gene3D" id="3.10.450.50">
    <property type="match status" value="1"/>
</dbReference>
<dbReference type="HOGENOM" id="CLU_107714_2_0_1"/>
<organism evidence="1 2">
    <name type="scientific">Sphaerulina musiva (strain SO2202)</name>
    <name type="common">Poplar stem canker fungus</name>
    <name type="synonym">Septoria musiva</name>
    <dbReference type="NCBI Taxonomy" id="692275"/>
    <lineage>
        <taxon>Eukaryota</taxon>
        <taxon>Fungi</taxon>
        <taxon>Dikarya</taxon>
        <taxon>Ascomycota</taxon>
        <taxon>Pezizomycotina</taxon>
        <taxon>Dothideomycetes</taxon>
        <taxon>Dothideomycetidae</taxon>
        <taxon>Mycosphaerellales</taxon>
        <taxon>Mycosphaerellaceae</taxon>
        <taxon>Sphaerulina</taxon>
    </lineage>
</organism>
<dbReference type="AlphaFoldDB" id="N1QKV6"/>